<dbReference type="GO" id="GO:0000155">
    <property type="term" value="F:phosphorelay sensor kinase activity"/>
    <property type="evidence" value="ECO:0007669"/>
    <property type="project" value="InterPro"/>
</dbReference>
<proteinExistence type="predicted"/>
<dbReference type="GO" id="GO:0009927">
    <property type="term" value="F:histidine phosphotransfer kinase activity"/>
    <property type="evidence" value="ECO:0007669"/>
    <property type="project" value="TreeGrafter"/>
</dbReference>
<feature type="domain" description="Histidine kinase" evidence="7">
    <location>
        <begin position="224"/>
        <end position="439"/>
    </location>
</feature>
<keyword evidence="4" id="KW-0808">Transferase</keyword>
<reference evidence="8 9" key="1">
    <citation type="submission" date="2018-05" db="EMBL/GenBank/DDBJ databases">
        <title>Chitinophaga sp. K3CV102501T nov., isolated from isolated from a monsoon evergreen broad-leaved forest soil.</title>
        <authorList>
            <person name="Lv Y."/>
        </authorList>
    </citation>
    <scope>NUCLEOTIDE SEQUENCE [LARGE SCALE GENOMIC DNA]</scope>
    <source>
        <strain evidence="8 9">GDMCC 1.1325</strain>
    </source>
</reference>
<dbReference type="PANTHER" id="PTHR43047:SF72">
    <property type="entry name" value="OSMOSENSING HISTIDINE PROTEIN KINASE SLN1"/>
    <property type="match status" value="1"/>
</dbReference>
<keyword evidence="6" id="KW-0812">Transmembrane</keyword>
<sequence length="449" mass="50521">MTYFCSLDVILIRTMIFRKIATHWSAVIHTGIYQGMPFIEARRTKLLNIVVLPGMLLAFCFGVLNLYQGRPSLSAVNFVHTLGYLLILYLNKEQRYLSARVIVMLFSLTLYGFSGFYFQNGAAFYLIPILVMAFLIYDNKWLLGCLSVLIIAVIALAYYAPVLWHQKQLVPSGRILANLLISLGIVVVALIYFKSVHVEYQQQTEAQRKTLDILNRDKVKLFSIIAHDIRSPLATLESLLGMFSNGQYEYKEMKDAAAELHLKVTQVGETLNNLLRWTASQMKGIHTEPVNVPLVQLIRGTLLTFEPNIRHKALQMEIKVCGNLQVYADSNQLVIILRNLISNAIKFSHREGLITIRAGWKNKQVHLSVADNGIGMTKERLETLFSFTGQPAYGTDGERGSGIGLMLCSEFAKQNDGEISVESMPGKGTTFRLLLPGRQEKSVEEEIPA</sequence>
<dbReference type="AlphaFoldDB" id="A0A365Y0L2"/>
<dbReference type="InterPro" id="IPR003594">
    <property type="entry name" value="HATPase_dom"/>
</dbReference>
<dbReference type="CDD" id="cd00082">
    <property type="entry name" value="HisKA"/>
    <property type="match status" value="1"/>
</dbReference>
<keyword evidence="9" id="KW-1185">Reference proteome</keyword>
<dbReference type="CDD" id="cd00075">
    <property type="entry name" value="HATPase"/>
    <property type="match status" value="1"/>
</dbReference>
<gene>
    <name evidence="8" type="ORF">DF182_04080</name>
</gene>
<dbReference type="PROSITE" id="PS50109">
    <property type="entry name" value="HIS_KIN"/>
    <property type="match status" value="1"/>
</dbReference>
<dbReference type="InterPro" id="IPR003661">
    <property type="entry name" value="HisK_dim/P_dom"/>
</dbReference>
<evidence type="ECO:0000313" key="9">
    <source>
        <dbReference type="Proteomes" id="UP000253410"/>
    </source>
</evidence>
<evidence type="ECO:0000313" key="8">
    <source>
        <dbReference type="EMBL" id="RBL91791.1"/>
    </source>
</evidence>
<evidence type="ECO:0000256" key="3">
    <source>
        <dbReference type="ARBA" id="ARBA00022553"/>
    </source>
</evidence>
<dbReference type="InterPro" id="IPR036097">
    <property type="entry name" value="HisK_dim/P_sf"/>
</dbReference>
<dbReference type="SUPFAM" id="SSF47384">
    <property type="entry name" value="Homodimeric domain of signal transducing histidine kinase"/>
    <property type="match status" value="1"/>
</dbReference>
<name>A0A365Y0L2_9BACT</name>
<feature type="transmembrane region" description="Helical" evidence="6">
    <location>
        <begin position="141"/>
        <end position="163"/>
    </location>
</feature>
<feature type="transmembrane region" description="Helical" evidence="6">
    <location>
        <begin position="102"/>
        <end position="135"/>
    </location>
</feature>
<feature type="transmembrane region" description="Helical" evidence="6">
    <location>
        <begin position="46"/>
        <end position="67"/>
    </location>
</feature>
<accession>A0A365Y0L2</accession>
<dbReference type="SUPFAM" id="SSF55874">
    <property type="entry name" value="ATPase domain of HSP90 chaperone/DNA topoisomerase II/histidine kinase"/>
    <property type="match status" value="1"/>
</dbReference>
<dbReference type="InterPro" id="IPR005467">
    <property type="entry name" value="His_kinase_dom"/>
</dbReference>
<dbReference type="Proteomes" id="UP000253410">
    <property type="component" value="Unassembled WGS sequence"/>
</dbReference>
<dbReference type="Pfam" id="PF02518">
    <property type="entry name" value="HATPase_c"/>
    <property type="match status" value="1"/>
</dbReference>
<keyword evidence="5 8" id="KW-0418">Kinase</keyword>
<feature type="transmembrane region" description="Helical" evidence="6">
    <location>
        <begin position="175"/>
        <end position="193"/>
    </location>
</feature>
<keyword evidence="6" id="KW-0472">Membrane</keyword>
<dbReference type="EMBL" id="QFFJ01000001">
    <property type="protein sequence ID" value="RBL91791.1"/>
    <property type="molecule type" value="Genomic_DNA"/>
</dbReference>
<dbReference type="PANTHER" id="PTHR43047">
    <property type="entry name" value="TWO-COMPONENT HISTIDINE PROTEIN KINASE"/>
    <property type="match status" value="1"/>
</dbReference>
<evidence type="ECO:0000259" key="7">
    <source>
        <dbReference type="PROSITE" id="PS50109"/>
    </source>
</evidence>
<evidence type="ECO:0000256" key="1">
    <source>
        <dbReference type="ARBA" id="ARBA00000085"/>
    </source>
</evidence>
<organism evidence="8 9">
    <name type="scientific">Chitinophaga flava</name>
    <dbReference type="NCBI Taxonomy" id="2259036"/>
    <lineage>
        <taxon>Bacteria</taxon>
        <taxon>Pseudomonadati</taxon>
        <taxon>Bacteroidota</taxon>
        <taxon>Chitinophagia</taxon>
        <taxon>Chitinophagales</taxon>
        <taxon>Chitinophagaceae</taxon>
        <taxon>Chitinophaga</taxon>
    </lineage>
</organism>
<dbReference type="GO" id="GO:0005886">
    <property type="term" value="C:plasma membrane"/>
    <property type="evidence" value="ECO:0007669"/>
    <property type="project" value="TreeGrafter"/>
</dbReference>
<dbReference type="PRINTS" id="PR00344">
    <property type="entry name" value="BCTRLSENSOR"/>
</dbReference>
<protein>
    <recommendedName>
        <fullName evidence="2">histidine kinase</fullName>
        <ecNumber evidence="2">2.7.13.3</ecNumber>
    </recommendedName>
</protein>
<dbReference type="SMART" id="SM00387">
    <property type="entry name" value="HATPase_c"/>
    <property type="match status" value="1"/>
</dbReference>
<dbReference type="Gene3D" id="1.10.287.130">
    <property type="match status" value="1"/>
</dbReference>
<evidence type="ECO:0000256" key="5">
    <source>
        <dbReference type="ARBA" id="ARBA00022777"/>
    </source>
</evidence>
<dbReference type="OrthoDB" id="9810447at2"/>
<feature type="transmembrane region" description="Helical" evidence="6">
    <location>
        <begin position="73"/>
        <end position="90"/>
    </location>
</feature>
<comment type="catalytic activity">
    <reaction evidence="1">
        <text>ATP + protein L-histidine = ADP + protein N-phospho-L-histidine.</text>
        <dbReference type="EC" id="2.7.13.3"/>
    </reaction>
</comment>
<dbReference type="InterPro" id="IPR036890">
    <property type="entry name" value="HATPase_C_sf"/>
</dbReference>
<dbReference type="EC" id="2.7.13.3" evidence="2"/>
<evidence type="ECO:0000256" key="4">
    <source>
        <dbReference type="ARBA" id="ARBA00022679"/>
    </source>
</evidence>
<keyword evidence="6" id="KW-1133">Transmembrane helix</keyword>
<dbReference type="InterPro" id="IPR004358">
    <property type="entry name" value="Sig_transdc_His_kin-like_C"/>
</dbReference>
<evidence type="ECO:0000256" key="6">
    <source>
        <dbReference type="SAM" id="Phobius"/>
    </source>
</evidence>
<evidence type="ECO:0000256" key="2">
    <source>
        <dbReference type="ARBA" id="ARBA00012438"/>
    </source>
</evidence>
<dbReference type="Gene3D" id="3.30.565.10">
    <property type="entry name" value="Histidine kinase-like ATPase, C-terminal domain"/>
    <property type="match status" value="1"/>
</dbReference>
<comment type="caution">
    <text evidence="8">The sequence shown here is derived from an EMBL/GenBank/DDBJ whole genome shotgun (WGS) entry which is preliminary data.</text>
</comment>
<keyword evidence="3" id="KW-0597">Phosphoprotein</keyword>